<proteinExistence type="predicted"/>
<dbReference type="EMBL" id="ACPB03020348">
    <property type="status" value="NOT_ANNOTATED_CDS"/>
    <property type="molecule type" value="Genomic_DNA"/>
</dbReference>
<protein>
    <recommendedName>
        <fullName evidence="4">PNPLA domain-containing protein</fullName>
    </recommendedName>
</protein>
<evidence type="ECO:0000313" key="2">
    <source>
        <dbReference type="EnsemblMetazoa" id="RPRC001168-PA"/>
    </source>
</evidence>
<name>T1HAW2_RHOPR</name>
<evidence type="ECO:0000256" key="1">
    <source>
        <dbReference type="SAM" id="MobiDB-lite"/>
    </source>
</evidence>
<dbReference type="VEuPathDB" id="VectorBase:RPRC001168"/>
<evidence type="ECO:0008006" key="4">
    <source>
        <dbReference type="Google" id="ProtNLM"/>
    </source>
</evidence>
<dbReference type="Proteomes" id="UP000015103">
    <property type="component" value="Unassembled WGS sequence"/>
</dbReference>
<dbReference type="HOGENOM" id="CLU_1196157_0_0_1"/>
<feature type="compositionally biased region" description="Basic and acidic residues" evidence="1">
    <location>
        <begin position="127"/>
        <end position="137"/>
    </location>
</feature>
<dbReference type="EnsemblMetazoa" id="RPRC001168-RA">
    <property type="protein sequence ID" value="RPRC001168-PA"/>
    <property type="gene ID" value="RPRC001168"/>
</dbReference>
<dbReference type="STRING" id="13249.T1HAW2"/>
<dbReference type="EMBL" id="ACPB03020347">
    <property type="status" value="NOT_ANNOTATED_CDS"/>
    <property type="molecule type" value="Genomic_DNA"/>
</dbReference>
<sequence length="232" mass="26775">MIKYSVALDQKPIKLTSEFSTLVSGVDIGVEELRSVGRSVTRRTLSKWHGDNDLTRQEETVMELLKDNPWAHFSVRVRESRENFFVSESIMNKLLESDKRLIVKCSSVQKRLEEPRVQTQHSQMSSRSEESSNKEKPGLASKFIDLTNIYEDIKTKLIKRTKDEKPNLSQWKSKKPLYSHLDTIPLLLTLRRRMTDQNILQVINQLFALFGFVDPPKSRGLRILSIDGGGMR</sequence>
<dbReference type="InParanoid" id="T1HAW2"/>
<feature type="region of interest" description="Disordered" evidence="1">
    <location>
        <begin position="113"/>
        <end position="137"/>
    </location>
</feature>
<organism evidence="2 3">
    <name type="scientific">Rhodnius prolixus</name>
    <name type="common">Triatomid bug</name>
    <dbReference type="NCBI Taxonomy" id="13249"/>
    <lineage>
        <taxon>Eukaryota</taxon>
        <taxon>Metazoa</taxon>
        <taxon>Ecdysozoa</taxon>
        <taxon>Arthropoda</taxon>
        <taxon>Hexapoda</taxon>
        <taxon>Insecta</taxon>
        <taxon>Pterygota</taxon>
        <taxon>Neoptera</taxon>
        <taxon>Paraneoptera</taxon>
        <taxon>Hemiptera</taxon>
        <taxon>Heteroptera</taxon>
        <taxon>Panheteroptera</taxon>
        <taxon>Cimicomorpha</taxon>
        <taxon>Reduviidae</taxon>
        <taxon>Triatominae</taxon>
        <taxon>Rhodnius</taxon>
    </lineage>
</organism>
<evidence type="ECO:0000313" key="3">
    <source>
        <dbReference type="Proteomes" id="UP000015103"/>
    </source>
</evidence>
<reference evidence="2" key="1">
    <citation type="submission" date="2015-05" db="UniProtKB">
        <authorList>
            <consortium name="EnsemblMetazoa"/>
        </authorList>
    </citation>
    <scope>IDENTIFICATION</scope>
</reference>
<accession>T1HAW2</accession>
<dbReference type="AlphaFoldDB" id="T1HAW2"/>
<keyword evidence="3" id="KW-1185">Reference proteome</keyword>